<name>A0AAE0GJ25_9CHLO</name>
<feature type="repeat" description="ARM" evidence="1">
    <location>
        <begin position="3573"/>
        <end position="3615"/>
    </location>
</feature>
<feature type="region of interest" description="Disordered" evidence="3">
    <location>
        <begin position="2733"/>
        <end position="2780"/>
    </location>
</feature>
<feature type="region of interest" description="Disordered" evidence="3">
    <location>
        <begin position="135"/>
        <end position="269"/>
    </location>
</feature>
<dbReference type="SMART" id="SM00185">
    <property type="entry name" value="ARM"/>
    <property type="match status" value="5"/>
</dbReference>
<dbReference type="InterPro" id="IPR011989">
    <property type="entry name" value="ARM-like"/>
</dbReference>
<feature type="compositionally biased region" description="Gly residues" evidence="3">
    <location>
        <begin position="1284"/>
        <end position="1296"/>
    </location>
</feature>
<feature type="region of interest" description="Disordered" evidence="3">
    <location>
        <begin position="1279"/>
        <end position="1300"/>
    </location>
</feature>
<gene>
    <name evidence="4" type="ORF">CYMTET_13173</name>
</gene>
<dbReference type="PANTHER" id="PTHR36751">
    <property type="entry name" value="F3E22.8 PROTEIN"/>
    <property type="match status" value="1"/>
</dbReference>
<feature type="coiled-coil region" evidence="2">
    <location>
        <begin position="3344"/>
        <end position="3378"/>
    </location>
</feature>
<sequence length="3886" mass="423211">MSEVQGQVPSMEDPLKTEEVSSLQISEIELSDNENAPSQTLPPIENKPAAKKGALKRKKKPAAKRIRPQVSVSPKKKKGRFASVPDMISKASPYNQNLQEQALLAKRKADEMLKAERGEQARKLREERLLREAQLRREAAGEEEDGVGEEETMSSVQTPERGRGVRVGARRLVKPVRPRKLLPAINQASPRQRAAHSVKTVLSGLATTAEARERARKEAAAGARRAWGGGSGNGGDQQRGGLGSRRVLRSGASREEAGGDEAKWHAREDKLRMELLEKEVESMRRQLASANGKLMAREGSSGGPNGGLGATSPRGGGTPDVRGSGLRFDNVPPGRPLTGRALERGAVDGPTADWAPVPPAGSPSGRAPSRGGGSRSRPASASGQKRRRVGEAMMSDEAALERERAACRLLREHLDCQRKLLTGSKDKRAFEAWEAECCVLREKERLLRKWQAADDARMVLQQRMLEEHQRVRTEKRRVAAMRREAREAGTLLEEARKRRQRDLGKTSLERERAAMQMGQISAEAGSVPESAWDERRLLEQRQRVVGAWELAERAVFEARALRRLGVSGRGMAALALASKQGLAREQRALQDAKLARKLDAEQSKERERVLRLWAAAEAARDKWGDEPRAPGGAARHYNSSYRKAEADLHKHQADVEKRMRQLQEQVATAVGKGEGEGEGEGVAEEGGLGGLLETRLLEEQRRSLGEWREALGAKAALHEEETRSGRTIEGAIGAEEIAKGEALATAALDRIYRERAWLKRAVATAEGAVWRAKHRAQQAAVAADVEGVPAAASEEESVELGLLAEQGWLLDAWEEAELQALEALEEAREEAASAVAVEIDPGIAPEHATQGRRDLAGARRRNAEGLILLAEGGGLADPGTELRREERRMLEENARLLQLWDSSEQVKARLRIGAVEGGAGAAELRAGRRELERERGKLNRAVAALAARHPKGLYDDKAVMERSLLEERQRILDSWAEAEVVKSRMETLLDRAQAEEDATAQARRKEELGREQAKLHADVAELEAEERPSDAHANMKRRELQERRRLLEGWKAAERTTEDVDNKLKLERRSAAVAGRRRLVEETERRLEESRAQAEERLRALAGARAELQEKRRRREEDGSKVDDAVVREEDAEERALMEEEAAVKIAMEEEELHLRVELAHQREAMELEAEAAGLGRGEVARELAEALADRSQDGSGEGDSKEVEREMERGYRALEGERARLMAAEETLRLRGAEVEVGEVELLEQRRLVLQFWEEAEKAKEKAQALLAVERRRRRAAEQAVVDGGGTGGGTGGPSLGQEAAGLQSELGALEAAAAAAQEESEEKEALESKVRALREKGRLVDLARAAEAAGSQAVALARQRGVEGGGGAAGRAEAEKLLVEATKQLEEEEQHVAAAEAALAQRVAAGEVTVQAAREEHAELEQRRRVLERWAENLQLAELRCERASVEAALAKAERAESNGSQEAGVEAQLLREHLRVLGLWEAWENALGQLVHVRAQGGVRTRLDWHRWEHEASALAYSERSHQRERAALSRALQGAEDKLLLEERGRVLGRWGESLAAERAVQEAATRALAEEGRVALEREQAALREAESFAAGAPKVELAEDKRVLGLWEASERVKMRLVSGKLFEGGMEAAWAAVARGRRDLQRESRCIAVALVQLGGDGEDAVMSSPSKKAQEARAHVEALRARQRLLRLWSDSEAAKEALYAQAEARHVANSAQHLLREQAALREDEAGLLEAAAGRSRWRGAGERAAAVGLQQIGARKRALGLWAKAEAAKLELATLLEHGTLGCAGDALLAKGRADLCQEKRHVAEARQAFEARRRAATDEAEALQTEERALQARARVVDLWENAESIKGALHTRGRAEAVARARRELEAQQSHVEDAHRAAPRGSEESGILEGSLHVLTLWQAAHEVVEVLWERCAQRLPPPPREALAACSRGPLEEQRAALEAAAAATEHAEAATAEAVEAVQQRLAGRRKLLEWWERSLRTAGQLLAELEAAEAARPEAKLAAHGFPRAAACKVELSKTLAAHKQRSGAAAEVKLLAHTVRVVGAWEDAERAAVRGGKGADGERDIAGGSSEAEGLEAEQAALDRARDALDWAASAGGGGAEEDGPEGMACERQLLEDRAWAVAAWGNASRARALCSRSAAARDAAAVAAEEGDARRAGILGEMVRSLDAWAVEECALACQLHGSSGEVGQAAGERCSDEDGVLAIAKAAAERQAGLEGAQAALRMRAAALEEELGQRGAMTESAAGILRDLLAEWRVALLMWRRAGEETQAQAARAEAAALTRSRRALMQEQAVTGRALQAADAAVARGGSRDDVERARAEKRTVQNESRLLRLWEESEREAERLRGVLVAHKQQAREDAIEQEVQEQQARLQAAEQEAAVHKVAVAAAREGVRERRAELEQRRAEKRAALGDAYDPAEDDAAEVPPRKPRGQPAEENPALQTIQGHIRSASPQGIIPAVHATGSFARRSDRRLREARTKSSPAAQYCTVELAKEEARVEAELAGKLQALAEVEGRVAAAQEVAAVAEQRLREEREKGRLERLSPEEAEQAMVESGRAAMVEELAALEPSSRQLASEVRILPCCACQMRGKRCQPSMRIPPLLRLPDAVGRDAVEEVPAVDAHPPLLGALPDAVEESIPKRGLIAWEEEGEEMAPASPPDALPVGAEHARDQMVRGGAERAKKVLEAPRRILAQWEASEAAKEQLASLLALERQRRQQAEQALQAGYGGGGGSGGGGGGGGGSGSGGEGSGAEAQLVRSGKEDLKAEQAQLRQAMAMAAAGGGGSAEERKALEERMRLLKRWEQAQGVIEKMEGLLLLERRKRGVEEKKVQLLQSRLAAAERRAGAKPPGGRTTRPPSPRRKLTKKEEEEERRAEAELEAEITREEEWLEKEAAVLSAGVDDSSVSHMERMAGEVSGLSEAVEKGKQLVGQLRGESDTLRAELAGVQQAEAGWRAQCDKHEQELTRRAQEAEHLAQRLAEMEAGEGALRAHAEAVEQARQAAERVKEEHDAAASQMKGELEGLHQEHDRLAQRLRETVDEALAARARLSEMEQLHAGALRELQEKLEAKEEARRGEEERKDVLQREVLEAEARQREAEARQREAEALRQAAESAVREMEAKLRGVEQRTEAVTTEAVAGRKVAEEKLVAALREKAELEGMLAEEAAGRARAEKEAAEAETQLEETSGRLAHTREQLHQEASARAREKEATAQLENVMRRIKAAMLEQEAVVVEYRQKIDALQKEREACQAHLDESTAAEAKAATRVKELQLELEAFISASKAEAETLKGKLAKYQKDTGKEKASLQGNMLAQKDHLKAQLSAQRRQLIEGRRAVELRAEQQADAKEALELRNLQLELGVEDLEEDGDPLTMHENLPSQVKVALDMMLSLLSEASAEHVQAMHLEQYGRGLQRTLRGGGGARRAKVEDCRSMQIVTKAQDALPLMTQKRQDAKIRLDMAMALRQPVGIRMAEASYTQIMAKEKSMARAIASQGDAQREHDLRVDDPDQSPSGPVPAQPHDDVLQDLAERLQRGEDRAVLVVEKMSAHREDAEIRNRLANIGVIPYLIPQLAATDPQTAKAAALTLSYLARTKEHRQLIAKEAGLGPLVNMLDRPRERGETAAEVATAEAAVAALINVIHDEDINRNAICAHGLLQKAGAILGLGDGGAESKLTRNMVILLRSVVINKDVRDTVPAELVEHLADVVVGNTNEKIITNAVWVVSSLTQGSEKFQEAAAAAGLIPWLVSQLKGGAPPGVTAAVAAALGNITWGNRPNAVALVEAGAVAPLQKLQKACAAPGSRWRAAAFTKSSAAAGKSAQKAGGAMQEVYTKKQKQQLKAVEGIIGKLERQQEQQIAWSCISRMAGSIRMAGAIPT</sequence>
<evidence type="ECO:0000256" key="2">
    <source>
        <dbReference type="SAM" id="Coils"/>
    </source>
</evidence>
<feature type="compositionally biased region" description="Basic and acidic residues" evidence="3">
    <location>
        <begin position="3507"/>
        <end position="3517"/>
    </location>
</feature>
<feature type="compositionally biased region" description="Gly residues" evidence="3">
    <location>
        <begin position="2739"/>
        <end position="2763"/>
    </location>
</feature>
<feature type="region of interest" description="Disordered" evidence="3">
    <location>
        <begin position="3179"/>
        <end position="3221"/>
    </location>
</feature>
<feature type="compositionally biased region" description="Basic and acidic residues" evidence="3">
    <location>
        <begin position="3179"/>
        <end position="3189"/>
    </location>
</feature>
<feature type="compositionally biased region" description="Low complexity" evidence="3">
    <location>
        <begin position="2859"/>
        <end position="2868"/>
    </location>
</feature>
<accession>A0AAE0GJ25</accession>
<feature type="compositionally biased region" description="Basic and acidic residues" evidence="3">
    <location>
        <begin position="2408"/>
        <end position="2423"/>
    </location>
</feature>
<feature type="compositionally biased region" description="Acidic residues" evidence="3">
    <location>
        <begin position="141"/>
        <end position="152"/>
    </location>
</feature>
<feature type="region of interest" description="Disordered" evidence="3">
    <location>
        <begin position="281"/>
        <end position="396"/>
    </location>
</feature>
<feature type="compositionally biased region" description="Gly residues" evidence="3">
    <location>
        <begin position="300"/>
        <end position="318"/>
    </location>
</feature>
<feature type="region of interest" description="Disordered" evidence="3">
    <location>
        <begin position="1187"/>
        <end position="1207"/>
    </location>
</feature>
<feature type="region of interest" description="Disordered" evidence="3">
    <location>
        <begin position="2408"/>
        <end position="2450"/>
    </location>
</feature>
<dbReference type="PANTHER" id="PTHR36751:SF1">
    <property type="entry name" value="F3E22.8 PROTEIN"/>
    <property type="match status" value="1"/>
</dbReference>
<feature type="coiled-coil region" evidence="2">
    <location>
        <begin position="2523"/>
        <end position="2550"/>
    </location>
</feature>
<dbReference type="EMBL" id="LGRX02005220">
    <property type="protein sequence ID" value="KAK3278922.1"/>
    <property type="molecule type" value="Genomic_DNA"/>
</dbReference>
<feature type="region of interest" description="Disordered" evidence="3">
    <location>
        <begin position="1"/>
        <end position="99"/>
    </location>
</feature>
<dbReference type="Gene3D" id="1.25.10.10">
    <property type="entry name" value="Leucine-rich Repeat Variant"/>
    <property type="match status" value="2"/>
</dbReference>
<feature type="compositionally biased region" description="Basic residues" evidence="3">
    <location>
        <begin position="49"/>
        <end position="67"/>
    </location>
</feature>
<feature type="compositionally biased region" description="Basic and acidic residues" evidence="3">
    <location>
        <begin position="252"/>
        <end position="269"/>
    </location>
</feature>
<evidence type="ECO:0000256" key="1">
    <source>
        <dbReference type="PROSITE-ProRule" id="PRU00259"/>
    </source>
</evidence>
<feature type="compositionally biased region" description="Gly residues" evidence="3">
    <location>
        <begin position="227"/>
        <end position="243"/>
    </location>
</feature>
<evidence type="ECO:0000313" key="4">
    <source>
        <dbReference type="EMBL" id="KAK3278922.1"/>
    </source>
</evidence>
<feature type="region of interest" description="Disordered" evidence="3">
    <location>
        <begin position="2848"/>
        <end position="2892"/>
    </location>
</feature>
<feature type="coiled-coil region" evidence="2">
    <location>
        <begin position="1077"/>
        <end position="1118"/>
    </location>
</feature>
<proteinExistence type="predicted"/>
<evidence type="ECO:0000256" key="3">
    <source>
        <dbReference type="SAM" id="MobiDB-lite"/>
    </source>
</evidence>
<dbReference type="InterPro" id="IPR000225">
    <property type="entry name" value="Armadillo"/>
</dbReference>
<feature type="coiled-coil region" evidence="2">
    <location>
        <begin position="985"/>
        <end position="1025"/>
    </location>
</feature>
<comment type="caution">
    <text evidence="4">The sequence shown here is derived from an EMBL/GenBank/DDBJ whole genome shotgun (WGS) entry which is preliminary data.</text>
</comment>
<feature type="compositionally biased region" description="Low complexity" evidence="3">
    <location>
        <begin position="362"/>
        <end position="383"/>
    </location>
</feature>
<protein>
    <submittedName>
        <fullName evidence="4">Uncharacterized protein</fullName>
    </submittedName>
</protein>
<feature type="coiled-coil region" evidence="2">
    <location>
        <begin position="641"/>
        <end position="672"/>
    </location>
</feature>
<dbReference type="SUPFAM" id="SSF48371">
    <property type="entry name" value="ARM repeat"/>
    <property type="match status" value="1"/>
</dbReference>
<feature type="coiled-coil region" evidence="2">
    <location>
        <begin position="1817"/>
        <end position="1844"/>
    </location>
</feature>
<feature type="compositionally biased region" description="Basic residues" evidence="3">
    <location>
        <begin position="168"/>
        <end position="180"/>
    </location>
</feature>
<feature type="compositionally biased region" description="Basic and acidic residues" evidence="3">
    <location>
        <begin position="3204"/>
        <end position="3221"/>
    </location>
</feature>
<feature type="coiled-coil region" evidence="2">
    <location>
        <begin position="1373"/>
        <end position="1461"/>
    </location>
</feature>
<keyword evidence="5" id="KW-1185">Reference proteome</keyword>
<reference evidence="4 5" key="1">
    <citation type="journal article" date="2015" name="Genome Biol. Evol.">
        <title>Comparative Genomics of a Bacterivorous Green Alga Reveals Evolutionary Causalities and Consequences of Phago-Mixotrophic Mode of Nutrition.</title>
        <authorList>
            <person name="Burns J.A."/>
            <person name="Paasch A."/>
            <person name="Narechania A."/>
            <person name="Kim E."/>
        </authorList>
    </citation>
    <scope>NUCLEOTIDE SEQUENCE [LARGE SCALE GENOMIC DNA]</scope>
    <source>
        <strain evidence="4 5">PLY_AMNH</strain>
    </source>
</reference>
<dbReference type="InterPro" id="IPR016024">
    <property type="entry name" value="ARM-type_fold"/>
</dbReference>
<feature type="compositionally biased region" description="Basic and acidic residues" evidence="3">
    <location>
        <begin position="210"/>
        <end position="219"/>
    </location>
</feature>
<feature type="region of interest" description="Disordered" evidence="3">
    <location>
        <begin position="3499"/>
        <end position="3531"/>
    </location>
</feature>
<evidence type="ECO:0000313" key="5">
    <source>
        <dbReference type="Proteomes" id="UP001190700"/>
    </source>
</evidence>
<organism evidence="4 5">
    <name type="scientific">Cymbomonas tetramitiformis</name>
    <dbReference type="NCBI Taxonomy" id="36881"/>
    <lineage>
        <taxon>Eukaryota</taxon>
        <taxon>Viridiplantae</taxon>
        <taxon>Chlorophyta</taxon>
        <taxon>Pyramimonadophyceae</taxon>
        <taxon>Pyramimonadales</taxon>
        <taxon>Pyramimonadaceae</taxon>
        <taxon>Cymbomonas</taxon>
    </lineage>
</organism>
<keyword evidence="2" id="KW-0175">Coiled coil</keyword>
<feature type="coiled-coil region" evidence="2">
    <location>
        <begin position="921"/>
        <end position="948"/>
    </location>
</feature>
<feature type="compositionally biased region" description="Basic and acidic residues" evidence="3">
    <location>
        <begin position="2878"/>
        <end position="2892"/>
    </location>
</feature>
<dbReference type="PROSITE" id="PS50176">
    <property type="entry name" value="ARM_REPEAT"/>
    <property type="match status" value="1"/>
</dbReference>
<dbReference type="Proteomes" id="UP001190700">
    <property type="component" value="Unassembled WGS sequence"/>
</dbReference>